<sequence>MASPVTADEPPSRLRQTFQDVPFSAHPQTWSALYQDGYHPWDRLGPSLALADLLAQRPDLVPPAQEHDHRGNPLRDSTGQVVRRTALVPGCGPGHDVLLLSSFGYDVVGLDCCTEAVRMAEENQKKMDERGIYEPVNGVERGQVRWVEGDFFGDAWTKGLGNNGEGQFDLIFDYTFLCALPLSARPNWSSRMAELLHPLGRLVCLEFPSGKPLSLGGPPWGLTPEVYEALLGAPGSPITYQDDDSGRVLETVPAKPHPKALHRLSLIKPARTHESGEKEDVTVRHLISVWSR</sequence>
<organism evidence="5 6">
    <name type="scientific">Claviceps pazoutovae</name>
    <dbReference type="NCBI Taxonomy" id="1649127"/>
    <lineage>
        <taxon>Eukaryota</taxon>
        <taxon>Fungi</taxon>
        <taxon>Dikarya</taxon>
        <taxon>Ascomycota</taxon>
        <taxon>Pezizomycotina</taxon>
        <taxon>Sordariomycetes</taxon>
        <taxon>Hypocreomycetidae</taxon>
        <taxon>Hypocreales</taxon>
        <taxon>Clavicipitaceae</taxon>
        <taxon>Claviceps</taxon>
    </lineage>
</organism>
<dbReference type="GO" id="GO:0008757">
    <property type="term" value="F:S-adenosylmethionine-dependent methyltransferase activity"/>
    <property type="evidence" value="ECO:0007669"/>
    <property type="project" value="InterPro"/>
</dbReference>
<evidence type="ECO:0000256" key="4">
    <source>
        <dbReference type="ARBA" id="ARBA00022691"/>
    </source>
</evidence>
<protein>
    <submittedName>
        <fullName evidence="5">Uncharacterized protein</fullName>
    </submittedName>
</protein>
<dbReference type="PANTHER" id="PTHR32183:SF11">
    <property type="entry name" value="THIOL METHYLTRANSFERASE 2-RELATED"/>
    <property type="match status" value="1"/>
</dbReference>
<dbReference type="Pfam" id="PF05724">
    <property type="entry name" value="TPMT"/>
    <property type="match status" value="1"/>
</dbReference>
<accession>A0A9P7MKC9</accession>
<dbReference type="Gene3D" id="3.40.50.150">
    <property type="entry name" value="Vaccinia Virus protein VP39"/>
    <property type="match status" value="1"/>
</dbReference>
<dbReference type="SUPFAM" id="SSF53335">
    <property type="entry name" value="S-adenosyl-L-methionine-dependent methyltransferases"/>
    <property type="match status" value="1"/>
</dbReference>
<dbReference type="InterPro" id="IPR029063">
    <property type="entry name" value="SAM-dependent_MTases_sf"/>
</dbReference>
<dbReference type="InterPro" id="IPR008854">
    <property type="entry name" value="TPMT"/>
</dbReference>
<keyword evidence="4" id="KW-0949">S-adenosyl-L-methionine</keyword>
<evidence type="ECO:0000313" key="5">
    <source>
        <dbReference type="EMBL" id="KAG5949158.1"/>
    </source>
</evidence>
<keyword evidence="6" id="KW-1185">Reference proteome</keyword>
<dbReference type="PROSITE" id="PS51585">
    <property type="entry name" value="SAM_MT_TPMT"/>
    <property type="match status" value="1"/>
</dbReference>
<dbReference type="Proteomes" id="UP000706124">
    <property type="component" value="Unassembled WGS sequence"/>
</dbReference>
<dbReference type="CDD" id="cd02440">
    <property type="entry name" value="AdoMet_MTases"/>
    <property type="match status" value="1"/>
</dbReference>
<proteinExistence type="predicted"/>
<keyword evidence="3" id="KW-0808">Transferase</keyword>
<keyword evidence="1" id="KW-0597">Phosphoprotein</keyword>
<reference evidence="5 6" key="1">
    <citation type="journal article" date="2020" name="bioRxiv">
        <title>Whole genome comparisons of ergot fungi reveals the divergence and evolution of species within the genus Claviceps are the result of varying mechanisms driving genome evolution and host range expansion.</title>
        <authorList>
            <person name="Wyka S.A."/>
            <person name="Mondo S.J."/>
            <person name="Liu M."/>
            <person name="Dettman J."/>
            <person name="Nalam V."/>
            <person name="Broders K.D."/>
        </authorList>
    </citation>
    <scope>NUCLEOTIDE SEQUENCE [LARGE SCALE GENOMIC DNA]</scope>
    <source>
        <strain evidence="5 6">CCC 1485</strain>
    </source>
</reference>
<comment type="caution">
    <text evidence="5">The sequence shown here is derived from an EMBL/GenBank/DDBJ whole genome shotgun (WGS) entry which is preliminary data.</text>
</comment>
<evidence type="ECO:0000256" key="2">
    <source>
        <dbReference type="ARBA" id="ARBA00022603"/>
    </source>
</evidence>
<dbReference type="GO" id="GO:0032259">
    <property type="term" value="P:methylation"/>
    <property type="evidence" value="ECO:0007669"/>
    <property type="project" value="UniProtKB-KW"/>
</dbReference>
<dbReference type="PANTHER" id="PTHR32183">
    <property type="match status" value="1"/>
</dbReference>
<gene>
    <name evidence="5" type="ORF">E4U60_007294</name>
</gene>
<dbReference type="EMBL" id="SRPO01000008">
    <property type="protein sequence ID" value="KAG5949158.1"/>
    <property type="molecule type" value="Genomic_DNA"/>
</dbReference>
<dbReference type="OrthoDB" id="276151at2759"/>
<name>A0A9P7MKC9_9HYPO</name>
<evidence type="ECO:0000313" key="6">
    <source>
        <dbReference type="Proteomes" id="UP000706124"/>
    </source>
</evidence>
<evidence type="ECO:0000256" key="3">
    <source>
        <dbReference type="ARBA" id="ARBA00022679"/>
    </source>
</evidence>
<evidence type="ECO:0000256" key="1">
    <source>
        <dbReference type="ARBA" id="ARBA00022553"/>
    </source>
</evidence>
<dbReference type="AlphaFoldDB" id="A0A9P7MKC9"/>
<keyword evidence="2" id="KW-0489">Methyltransferase</keyword>